<dbReference type="EMBL" id="JABBJJ010000056">
    <property type="protein sequence ID" value="NMO16107.1"/>
    <property type="molecule type" value="Genomic_DNA"/>
</dbReference>
<feature type="transmembrane region" description="Helical" evidence="1">
    <location>
        <begin position="20"/>
        <end position="45"/>
    </location>
</feature>
<dbReference type="AlphaFoldDB" id="A0A848LBR9"/>
<evidence type="ECO:0000313" key="4">
    <source>
        <dbReference type="Proteomes" id="UP000518300"/>
    </source>
</evidence>
<dbReference type="RefSeq" id="WP_169345402.1">
    <property type="nucleotide sequence ID" value="NZ_JABBJJ010000056.1"/>
</dbReference>
<keyword evidence="4" id="KW-1185">Reference proteome</keyword>
<keyword evidence="1" id="KW-0472">Membrane</keyword>
<reference evidence="3 4" key="1">
    <citation type="submission" date="2020-04" db="EMBL/GenBank/DDBJ databases">
        <title>Draft genome of Pyxidicoccus fallax type strain.</title>
        <authorList>
            <person name="Whitworth D.E."/>
        </authorList>
    </citation>
    <scope>NUCLEOTIDE SEQUENCE [LARGE SCALE GENOMIC DNA]</scope>
    <source>
        <strain evidence="3 4">DSM 14698</strain>
    </source>
</reference>
<dbReference type="Gene3D" id="3.30.700.10">
    <property type="entry name" value="Glycoprotein, Type 4 Pilin"/>
    <property type="match status" value="1"/>
</dbReference>
<proteinExistence type="predicted"/>
<dbReference type="InterPro" id="IPR013545">
    <property type="entry name" value="T2SS_protein-GspG_C"/>
</dbReference>
<dbReference type="InterPro" id="IPR045584">
    <property type="entry name" value="Pilin-like"/>
</dbReference>
<evidence type="ECO:0000256" key="1">
    <source>
        <dbReference type="SAM" id="Phobius"/>
    </source>
</evidence>
<dbReference type="SUPFAM" id="SSF54523">
    <property type="entry name" value="Pili subunits"/>
    <property type="match status" value="1"/>
</dbReference>
<gene>
    <name evidence="3" type="ORF">HG543_14785</name>
</gene>
<evidence type="ECO:0000259" key="2">
    <source>
        <dbReference type="Pfam" id="PF08334"/>
    </source>
</evidence>
<comment type="caution">
    <text evidence="3">The sequence shown here is derived from an EMBL/GenBank/DDBJ whole genome shotgun (WGS) entry which is preliminary data.</text>
</comment>
<keyword evidence="1" id="KW-0812">Transmembrane</keyword>
<dbReference type="Pfam" id="PF08334">
    <property type="entry name" value="T2SSG"/>
    <property type="match status" value="1"/>
</dbReference>
<protein>
    <recommendedName>
        <fullName evidence="2">Type II secretion system protein GspG C-terminal domain-containing protein</fullName>
    </recommendedName>
</protein>
<name>A0A848LBR9_9BACT</name>
<evidence type="ECO:0000313" key="3">
    <source>
        <dbReference type="EMBL" id="NMO16107.1"/>
    </source>
</evidence>
<feature type="domain" description="Type II secretion system protein GspG C-terminal" evidence="2">
    <location>
        <begin position="50"/>
        <end position="132"/>
    </location>
</feature>
<dbReference type="Proteomes" id="UP000518300">
    <property type="component" value="Unassembled WGS sequence"/>
</dbReference>
<keyword evidence="1" id="KW-1133">Transmembrane helix</keyword>
<accession>A0A848LBR9</accession>
<organism evidence="3 4">
    <name type="scientific">Pyxidicoccus fallax</name>
    <dbReference type="NCBI Taxonomy" id="394095"/>
    <lineage>
        <taxon>Bacteria</taxon>
        <taxon>Pseudomonadati</taxon>
        <taxon>Myxococcota</taxon>
        <taxon>Myxococcia</taxon>
        <taxon>Myxococcales</taxon>
        <taxon>Cystobacterineae</taxon>
        <taxon>Myxococcaceae</taxon>
        <taxon>Pyxidicoccus</taxon>
    </lineage>
</organism>
<sequence length="142" mass="15543">MHDTPSRRPLSHSVLEATKALLLVAVAFTCFGVLGPCGAILNYSVCCYTKHDMARLDLHHLEGAFKLYARRTGRLPPAGNLAVLVDAGVLETMAVDPWNNPYLFTVDGRQVKLWSHGADGRQGGEGQDEDVARTFEVDLPPR</sequence>